<dbReference type="Gene3D" id="3.40.50.1460">
    <property type="match status" value="1"/>
</dbReference>
<dbReference type="EMBL" id="CAJMWZ010005438">
    <property type="protein sequence ID" value="CAE6506433.1"/>
    <property type="molecule type" value="Genomic_DNA"/>
</dbReference>
<gene>
    <name evidence="1" type="ORF">RDB_LOCUS102097</name>
</gene>
<organism evidence="1 2">
    <name type="scientific">Rhizoctonia solani</name>
    <dbReference type="NCBI Taxonomy" id="456999"/>
    <lineage>
        <taxon>Eukaryota</taxon>
        <taxon>Fungi</taxon>
        <taxon>Dikarya</taxon>
        <taxon>Basidiomycota</taxon>
        <taxon>Agaricomycotina</taxon>
        <taxon>Agaricomycetes</taxon>
        <taxon>Cantharellales</taxon>
        <taxon>Ceratobasidiaceae</taxon>
        <taxon>Rhizoctonia</taxon>
    </lineage>
</organism>
<sequence>MSAVTPTVESNIQLDEHSLGDINETPLLKALGGHDLSQQIECLSTYTSPSTPTCVPLNHPLRGLKAPKAKGRAEPAPQLHVPKGDHRALVIGLNGPTAHKERRLDYAVRDAKRFEKCLKELNNLSQRPDSQLSGCFNFKIEVLTDEDEKCVPRARVFRALETLFKDAKSGDLLVLFCK</sequence>
<proteinExistence type="predicted"/>
<reference evidence="1" key="1">
    <citation type="submission" date="2021-01" db="EMBL/GenBank/DDBJ databases">
        <authorList>
            <person name="Kaushik A."/>
        </authorList>
    </citation>
    <scope>NUCLEOTIDE SEQUENCE</scope>
    <source>
        <strain evidence="1">Type strain: AG8-Rh-89/</strain>
    </source>
</reference>
<name>A0A8H3CZ15_9AGAM</name>
<evidence type="ECO:0000313" key="2">
    <source>
        <dbReference type="Proteomes" id="UP000663850"/>
    </source>
</evidence>
<dbReference type="AlphaFoldDB" id="A0A8H3CZ15"/>
<accession>A0A8H3CZ15</accession>
<evidence type="ECO:0000313" key="1">
    <source>
        <dbReference type="EMBL" id="CAE6506433.1"/>
    </source>
</evidence>
<protein>
    <submittedName>
        <fullName evidence="1">Uncharacterized protein</fullName>
    </submittedName>
</protein>
<comment type="caution">
    <text evidence="1">The sequence shown here is derived from an EMBL/GenBank/DDBJ whole genome shotgun (WGS) entry which is preliminary data.</text>
</comment>
<dbReference type="Proteomes" id="UP000663850">
    <property type="component" value="Unassembled WGS sequence"/>
</dbReference>